<evidence type="ECO:0000313" key="2">
    <source>
        <dbReference type="Proteomes" id="UP001283361"/>
    </source>
</evidence>
<dbReference type="AlphaFoldDB" id="A0AAE1CTL6"/>
<dbReference type="EMBL" id="JAWDGP010006875">
    <property type="protein sequence ID" value="KAK3733854.1"/>
    <property type="molecule type" value="Genomic_DNA"/>
</dbReference>
<dbReference type="Proteomes" id="UP001283361">
    <property type="component" value="Unassembled WGS sequence"/>
</dbReference>
<gene>
    <name evidence="1" type="ORF">RRG08_031794</name>
</gene>
<accession>A0AAE1CTL6</accession>
<protein>
    <submittedName>
        <fullName evidence="1">Uncharacterized protein</fullName>
    </submittedName>
</protein>
<organism evidence="1 2">
    <name type="scientific">Elysia crispata</name>
    <name type="common">lettuce slug</name>
    <dbReference type="NCBI Taxonomy" id="231223"/>
    <lineage>
        <taxon>Eukaryota</taxon>
        <taxon>Metazoa</taxon>
        <taxon>Spiralia</taxon>
        <taxon>Lophotrochozoa</taxon>
        <taxon>Mollusca</taxon>
        <taxon>Gastropoda</taxon>
        <taxon>Heterobranchia</taxon>
        <taxon>Euthyneura</taxon>
        <taxon>Panpulmonata</taxon>
        <taxon>Sacoglossa</taxon>
        <taxon>Placobranchoidea</taxon>
        <taxon>Plakobranchidae</taxon>
        <taxon>Elysia</taxon>
    </lineage>
</organism>
<comment type="caution">
    <text evidence="1">The sequence shown here is derived from an EMBL/GenBank/DDBJ whole genome shotgun (WGS) entry which is preliminary data.</text>
</comment>
<proteinExistence type="predicted"/>
<name>A0AAE1CTL6_9GAST</name>
<reference evidence="1" key="1">
    <citation type="journal article" date="2023" name="G3 (Bethesda)">
        <title>A reference genome for the long-term kleptoplast-retaining sea slug Elysia crispata morphotype clarki.</title>
        <authorList>
            <person name="Eastman K.E."/>
            <person name="Pendleton A.L."/>
            <person name="Shaikh M.A."/>
            <person name="Suttiyut T."/>
            <person name="Ogas R."/>
            <person name="Tomko P."/>
            <person name="Gavelis G."/>
            <person name="Widhalm J.R."/>
            <person name="Wisecaver J.H."/>
        </authorList>
    </citation>
    <scope>NUCLEOTIDE SEQUENCE</scope>
    <source>
        <strain evidence="1">ECLA1</strain>
    </source>
</reference>
<keyword evidence="2" id="KW-1185">Reference proteome</keyword>
<evidence type="ECO:0000313" key="1">
    <source>
        <dbReference type="EMBL" id="KAK3733854.1"/>
    </source>
</evidence>
<sequence length="111" mass="12732">MKVLNTEGQSFDDARSSETNGLEWSTLTNPLTHISANRRLPNQICILWAHASEQRQAGSPASGAALGQWLEFLRLRHLDLRVYVSEFDGTFLIRPMWIDQQPWDPTSPFRH</sequence>